<evidence type="ECO:0000256" key="1">
    <source>
        <dbReference type="ARBA" id="ARBA00022729"/>
    </source>
</evidence>
<dbReference type="PANTHER" id="PTHR30006">
    <property type="entry name" value="THIAMINE-BINDING PERIPLASMIC PROTEIN-RELATED"/>
    <property type="match status" value="1"/>
</dbReference>
<proteinExistence type="predicted"/>
<dbReference type="EMBL" id="JACQRX010000215">
    <property type="protein sequence ID" value="MBI4251790.1"/>
    <property type="molecule type" value="Genomic_DNA"/>
</dbReference>
<name>A0A932ZUK5_UNCTE</name>
<dbReference type="Gene3D" id="3.40.190.10">
    <property type="entry name" value="Periplasmic binding protein-like II"/>
    <property type="match status" value="2"/>
</dbReference>
<gene>
    <name evidence="3" type="ORF">HY618_04960</name>
</gene>
<dbReference type="Proteomes" id="UP000752292">
    <property type="component" value="Unassembled WGS sequence"/>
</dbReference>
<dbReference type="SUPFAM" id="SSF53850">
    <property type="entry name" value="Periplasmic binding protein-like II"/>
    <property type="match status" value="1"/>
</dbReference>
<evidence type="ECO:0000313" key="3">
    <source>
        <dbReference type="EMBL" id="MBI4251790.1"/>
    </source>
</evidence>
<sequence length="369" mass="40749">MSDRPCSFALRACAPLAALALLALPGSSLGAKLTPQEEALVREAKKEGSVTVINPLFQDSTTKAFGDAFVKFYGLGPNFKFNNLRKGTGAVVAQVRQEIQAGKFTADAVFVNNPPFFAAASKQGAFLALDSGRWKDFAEGAKKAGQYSNYPYVVTPFAYTFVPVWNANCPGMANVKIDSFFDAASPALKGKTISPDITKSSTYTNTVIGLMEAGVDVNAFWDKLKATNPIVEFRTEPKIQMVVKCERPFDMFNLAIRVFQGTEGKPELRKHIRIGSYKEGHVMLGNQMAVLKGAAKPNAAKLMVEFFLTKEGADLMARYENNYSFLAGWKIPEDIRSWMHELKPLGLKDWVGAGKKFKPVRDEWIKRFK</sequence>
<keyword evidence="1 2" id="KW-0732">Signal</keyword>
<evidence type="ECO:0000256" key="2">
    <source>
        <dbReference type="SAM" id="SignalP"/>
    </source>
</evidence>
<dbReference type="PANTHER" id="PTHR30006:SF2">
    <property type="entry name" value="ABC TRANSPORTER SUBSTRATE-BINDING PROTEIN"/>
    <property type="match status" value="1"/>
</dbReference>
<feature type="chain" id="PRO_5038070908" evidence="2">
    <location>
        <begin position="31"/>
        <end position="369"/>
    </location>
</feature>
<reference evidence="3" key="1">
    <citation type="submission" date="2020-07" db="EMBL/GenBank/DDBJ databases">
        <title>Huge and variable diversity of episymbiotic CPR bacteria and DPANN archaea in groundwater ecosystems.</title>
        <authorList>
            <person name="He C.Y."/>
            <person name="Keren R."/>
            <person name="Whittaker M."/>
            <person name="Farag I.F."/>
            <person name="Doudna J."/>
            <person name="Cate J.H.D."/>
            <person name="Banfield J.F."/>
        </authorList>
    </citation>
    <scope>NUCLEOTIDE SEQUENCE</scope>
    <source>
        <strain evidence="3">NC_groundwater_1370_Ag_S-0.2um_69_93</strain>
    </source>
</reference>
<organism evidence="3 4">
    <name type="scientific">Tectimicrobiota bacterium</name>
    <dbReference type="NCBI Taxonomy" id="2528274"/>
    <lineage>
        <taxon>Bacteria</taxon>
        <taxon>Pseudomonadati</taxon>
        <taxon>Nitrospinota/Tectimicrobiota group</taxon>
        <taxon>Candidatus Tectimicrobiota</taxon>
    </lineage>
</organism>
<dbReference type="AlphaFoldDB" id="A0A932ZUK5"/>
<accession>A0A932ZUK5</accession>
<evidence type="ECO:0000313" key="4">
    <source>
        <dbReference type="Proteomes" id="UP000752292"/>
    </source>
</evidence>
<comment type="caution">
    <text evidence="3">The sequence shown here is derived from an EMBL/GenBank/DDBJ whole genome shotgun (WGS) entry which is preliminary data.</text>
</comment>
<feature type="signal peptide" evidence="2">
    <location>
        <begin position="1"/>
        <end position="30"/>
    </location>
</feature>
<protein>
    <submittedName>
        <fullName evidence="3">ABC transporter substrate-binding protein</fullName>
    </submittedName>
</protein>